<evidence type="ECO:0000256" key="6">
    <source>
        <dbReference type="ARBA" id="ARBA00022833"/>
    </source>
</evidence>
<dbReference type="Gene3D" id="1.10.220.160">
    <property type="match status" value="1"/>
</dbReference>
<protein>
    <recommendedName>
        <fullName evidence="8">Protein-lysine N-methyltransferase SMYD4</fullName>
    </recommendedName>
    <alternativeName>
        <fullName evidence="9">SET and MYND domain-containing protein 4</fullName>
    </alternativeName>
</protein>
<dbReference type="Gene3D" id="6.10.140.2220">
    <property type="match status" value="1"/>
</dbReference>
<dbReference type="Gene3D" id="1.25.40.10">
    <property type="entry name" value="Tetratricopeptide repeat domain"/>
    <property type="match status" value="1"/>
</dbReference>
<dbReference type="GO" id="GO:0008757">
    <property type="term" value="F:S-adenosylmethionine-dependent methyltransferase activity"/>
    <property type="evidence" value="ECO:0007669"/>
    <property type="project" value="UniProtKB-ARBA"/>
</dbReference>
<dbReference type="InterPro" id="IPR044421">
    <property type="entry name" value="SMYD4_SET"/>
</dbReference>
<dbReference type="Proteomes" id="UP000007151">
    <property type="component" value="Unassembled WGS sequence"/>
</dbReference>
<dbReference type="SUPFAM" id="SSF48452">
    <property type="entry name" value="TPR-like"/>
    <property type="match status" value="1"/>
</dbReference>
<evidence type="ECO:0000256" key="3">
    <source>
        <dbReference type="ARBA" id="ARBA00022691"/>
    </source>
</evidence>
<evidence type="ECO:0000256" key="5">
    <source>
        <dbReference type="ARBA" id="ARBA00022771"/>
    </source>
</evidence>
<name>A0A212ERL4_DANPL</name>
<organism evidence="10 11">
    <name type="scientific">Danaus plexippus plexippus</name>
    <dbReference type="NCBI Taxonomy" id="278856"/>
    <lineage>
        <taxon>Eukaryota</taxon>
        <taxon>Metazoa</taxon>
        <taxon>Ecdysozoa</taxon>
        <taxon>Arthropoda</taxon>
        <taxon>Hexapoda</taxon>
        <taxon>Insecta</taxon>
        <taxon>Pterygota</taxon>
        <taxon>Neoptera</taxon>
        <taxon>Endopterygota</taxon>
        <taxon>Lepidoptera</taxon>
        <taxon>Glossata</taxon>
        <taxon>Ditrysia</taxon>
        <taxon>Papilionoidea</taxon>
        <taxon>Nymphalidae</taxon>
        <taxon>Danainae</taxon>
        <taxon>Danaini</taxon>
        <taxon>Danaina</taxon>
        <taxon>Danaus</taxon>
        <taxon>Danaus</taxon>
    </lineage>
</organism>
<evidence type="ECO:0000256" key="1">
    <source>
        <dbReference type="ARBA" id="ARBA00022603"/>
    </source>
</evidence>
<evidence type="ECO:0000313" key="11">
    <source>
        <dbReference type="Proteomes" id="UP000007151"/>
    </source>
</evidence>
<dbReference type="KEGG" id="dpl:KGM_213148"/>
<dbReference type="eggNOG" id="KOG2084">
    <property type="taxonomic scope" value="Eukaryota"/>
</dbReference>
<dbReference type="Gene3D" id="2.170.270.10">
    <property type="entry name" value="SET domain"/>
    <property type="match status" value="1"/>
</dbReference>
<dbReference type="GO" id="GO:0042826">
    <property type="term" value="F:histone deacetylase binding"/>
    <property type="evidence" value="ECO:0007669"/>
    <property type="project" value="TreeGrafter"/>
</dbReference>
<dbReference type="OrthoDB" id="1028014at2759"/>
<dbReference type="AlphaFoldDB" id="A0A212ERL4"/>
<evidence type="ECO:0000313" key="10">
    <source>
        <dbReference type="EMBL" id="OWR44094.1"/>
    </source>
</evidence>
<dbReference type="STRING" id="278856.A0A212ERL4"/>
<dbReference type="GO" id="GO:0008276">
    <property type="term" value="F:protein methyltransferase activity"/>
    <property type="evidence" value="ECO:0007669"/>
    <property type="project" value="UniProtKB-ARBA"/>
</dbReference>
<evidence type="ECO:0000256" key="8">
    <source>
        <dbReference type="ARBA" id="ARBA00093635"/>
    </source>
</evidence>
<dbReference type="InterPro" id="IPR019734">
    <property type="entry name" value="TPR_rpt"/>
</dbReference>
<dbReference type="InterPro" id="IPR001214">
    <property type="entry name" value="SET_dom"/>
</dbReference>
<dbReference type="GO" id="GO:0008170">
    <property type="term" value="F:N-methyltransferase activity"/>
    <property type="evidence" value="ECO:0007669"/>
    <property type="project" value="UniProtKB-ARBA"/>
</dbReference>
<evidence type="ECO:0000256" key="9">
    <source>
        <dbReference type="ARBA" id="ARBA00093680"/>
    </source>
</evidence>
<dbReference type="InterPro" id="IPR011990">
    <property type="entry name" value="TPR-like_helical_dom_sf"/>
</dbReference>
<dbReference type="Pfam" id="PF01753">
    <property type="entry name" value="zf-MYND"/>
    <property type="match status" value="1"/>
</dbReference>
<comment type="function">
    <text evidence="7">Protein-lysine N-methyltransferase. Monomethylates PRMT5, modulating its transcriptional activity. May also act as a histone methyltransferase. Plays a critical role in cardiac development. Acts as a key epigenetic regulator of gene expression during cardiac development via its dual activities as a methyltransferase and negative regulator of HDAC1.</text>
</comment>
<keyword evidence="11" id="KW-1185">Reference proteome</keyword>
<sequence length="684" mass="78268">MSKDSEGLFKNFHESINNSLDDVVRNNFANLESNEKRISYLCSLPCVKNYDISKEIKKFESGGEFPVKKDLEKALQLKDEGNKAVQKGDWGRSLQYYNESIILMPEIKSEELSIVLANRSAALNHLAQYEDTLRDIQRCLALGYPRHLRYKVYERRARCLLALKRNQEAVTAFQNTITALDEAKNLDKEKRLKLRTDAKLMLEVLNKGLVLAGNPKDPEPFKNTPPKPKLSGKHNKLFPAASETVEIAFDETRGRFAKADRDIQAGEILLIEEPHGGVLLSEFSKSHCQNCFNKCLIPLPCPKCPNVIFCSEKCLDIALKSYHGYECHILPLLWKSGCSVTCHIALRMITQNSKDYFMKIMQDLKEKPTGPYKTEDYRNIYHLVSHENKRTKQDILHRTEMAIFLLKLLEISGYFNGSPRKISIPIDELKTMALDEQCIDDAASFGCLILKNLQVLQFNAHEVFEIQCLKPKDGTRFLKHEGKSVFIGGAVYPTLALFNHSCEPGIVRYFCGSRIVVCAVKNIRKGEEVAENYGPIFTTVPKDKRQSQLKEQYWFDCKCLPCEQNWPKYEDMTENYLRFKCDSDQPCSNVIPVPYDCMEFMVQCGLCQQYTNILKGLKSLQDTETLYKLGRAAMGEGKYGEAIKKFIETLKLYDTTLAPPYKSYYDCVQDLRSCMLSLGNYSFV</sequence>
<dbReference type="FunCoup" id="A0A212ERL4">
    <property type="interactions" value="1215"/>
</dbReference>
<dbReference type="InterPro" id="IPR046341">
    <property type="entry name" value="SET_dom_sf"/>
</dbReference>
<dbReference type="GO" id="GO:0032259">
    <property type="term" value="P:methylation"/>
    <property type="evidence" value="ECO:0007669"/>
    <property type="project" value="UniProtKB-KW"/>
</dbReference>
<dbReference type="EMBL" id="AGBW02013012">
    <property type="protein sequence ID" value="OWR44094.1"/>
    <property type="molecule type" value="Genomic_DNA"/>
</dbReference>
<dbReference type="SMART" id="SM00028">
    <property type="entry name" value="TPR"/>
    <property type="match status" value="4"/>
</dbReference>
<keyword evidence="5" id="KW-0863">Zinc-finger</keyword>
<dbReference type="CDD" id="cd10536">
    <property type="entry name" value="SET_SMYD4"/>
    <property type="match status" value="1"/>
</dbReference>
<gene>
    <name evidence="10" type="ORF">KGM_213148</name>
</gene>
<dbReference type="InterPro" id="IPR052097">
    <property type="entry name" value="SET-MYND_domain_protein"/>
</dbReference>
<keyword evidence="2" id="KW-0808">Transferase</keyword>
<dbReference type="SUPFAM" id="SSF82199">
    <property type="entry name" value="SET domain"/>
    <property type="match status" value="1"/>
</dbReference>
<dbReference type="GO" id="GO:0042051">
    <property type="term" value="P:compound eye photoreceptor development"/>
    <property type="evidence" value="ECO:0007669"/>
    <property type="project" value="TreeGrafter"/>
</dbReference>
<dbReference type="Pfam" id="PF00856">
    <property type="entry name" value="SET"/>
    <property type="match status" value="1"/>
</dbReference>
<dbReference type="InterPro" id="IPR002893">
    <property type="entry name" value="Znf_MYND"/>
</dbReference>
<dbReference type="PANTHER" id="PTHR46165">
    <property type="entry name" value="SET AND MYND DOMAIN-CONTAINING PROTEIN 4"/>
    <property type="match status" value="1"/>
</dbReference>
<keyword evidence="4" id="KW-0479">Metal-binding</keyword>
<proteinExistence type="predicted"/>
<dbReference type="GO" id="GO:0008270">
    <property type="term" value="F:zinc ion binding"/>
    <property type="evidence" value="ECO:0007669"/>
    <property type="project" value="UniProtKB-KW"/>
</dbReference>
<evidence type="ECO:0000256" key="7">
    <source>
        <dbReference type="ARBA" id="ARBA00093423"/>
    </source>
</evidence>
<dbReference type="GO" id="GO:0005737">
    <property type="term" value="C:cytoplasm"/>
    <property type="evidence" value="ECO:0007669"/>
    <property type="project" value="TreeGrafter"/>
</dbReference>
<dbReference type="PANTHER" id="PTHR46165:SF7">
    <property type="entry name" value="SET AND MYND DOMAIN-CONTAINING PROTEIN 4"/>
    <property type="match status" value="1"/>
</dbReference>
<accession>A0A212ERL4</accession>
<dbReference type="PROSITE" id="PS50005">
    <property type="entry name" value="TPR"/>
    <property type="match status" value="1"/>
</dbReference>
<reference evidence="10 11" key="1">
    <citation type="journal article" date="2011" name="Cell">
        <title>The monarch butterfly genome yields insights into long-distance migration.</title>
        <authorList>
            <person name="Zhan S."/>
            <person name="Merlin C."/>
            <person name="Boore J.L."/>
            <person name="Reppert S.M."/>
        </authorList>
    </citation>
    <scope>NUCLEOTIDE SEQUENCE [LARGE SCALE GENOMIC DNA]</scope>
    <source>
        <strain evidence="10">F-2</strain>
    </source>
</reference>
<keyword evidence="3" id="KW-0949">S-adenosyl-L-methionine</keyword>
<evidence type="ECO:0000256" key="4">
    <source>
        <dbReference type="ARBA" id="ARBA00022723"/>
    </source>
</evidence>
<dbReference type="PROSITE" id="PS50280">
    <property type="entry name" value="SET"/>
    <property type="match status" value="1"/>
</dbReference>
<keyword evidence="1" id="KW-0489">Methyltransferase</keyword>
<dbReference type="GO" id="GO:0005634">
    <property type="term" value="C:nucleus"/>
    <property type="evidence" value="ECO:0007669"/>
    <property type="project" value="TreeGrafter"/>
</dbReference>
<evidence type="ECO:0000256" key="2">
    <source>
        <dbReference type="ARBA" id="ARBA00022679"/>
    </source>
</evidence>
<keyword evidence="6" id="KW-0862">Zinc</keyword>
<dbReference type="SUPFAM" id="SSF144232">
    <property type="entry name" value="HIT/MYND zinc finger-like"/>
    <property type="match status" value="1"/>
</dbReference>
<comment type="caution">
    <text evidence="10">The sequence shown here is derived from an EMBL/GenBank/DDBJ whole genome shotgun (WGS) entry which is preliminary data.</text>
</comment>